<reference evidence="2 3" key="1">
    <citation type="journal article" date="2018" name="Nat. Ecol. Evol.">
        <title>Pezizomycetes genomes reveal the molecular basis of ectomycorrhizal truffle lifestyle.</title>
        <authorList>
            <person name="Murat C."/>
            <person name="Payen T."/>
            <person name="Noel B."/>
            <person name="Kuo A."/>
            <person name="Morin E."/>
            <person name="Chen J."/>
            <person name="Kohler A."/>
            <person name="Krizsan K."/>
            <person name="Balestrini R."/>
            <person name="Da Silva C."/>
            <person name="Montanini B."/>
            <person name="Hainaut M."/>
            <person name="Levati E."/>
            <person name="Barry K.W."/>
            <person name="Belfiori B."/>
            <person name="Cichocki N."/>
            <person name="Clum A."/>
            <person name="Dockter R.B."/>
            <person name="Fauchery L."/>
            <person name="Guy J."/>
            <person name="Iotti M."/>
            <person name="Le Tacon F."/>
            <person name="Lindquist E.A."/>
            <person name="Lipzen A."/>
            <person name="Malagnac F."/>
            <person name="Mello A."/>
            <person name="Molinier V."/>
            <person name="Miyauchi S."/>
            <person name="Poulain J."/>
            <person name="Riccioni C."/>
            <person name="Rubini A."/>
            <person name="Sitrit Y."/>
            <person name="Splivallo R."/>
            <person name="Traeger S."/>
            <person name="Wang M."/>
            <person name="Zifcakova L."/>
            <person name="Wipf D."/>
            <person name="Zambonelli A."/>
            <person name="Paolocci F."/>
            <person name="Nowrousian M."/>
            <person name="Ottonello S."/>
            <person name="Baldrian P."/>
            <person name="Spatafora J.W."/>
            <person name="Henrissat B."/>
            <person name="Nagy L.G."/>
            <person name="Aury J.M."/>
            <person name="Wincker P."/>
            <person name="Grigoriev I.V."/>
            <person name="Bonfante P."/>
            <person name="Martin F.M."/>
        </authorList>
    </citation>
    <scope>NUCLEOTIDE SEQUENCE [LARGE SCALE GENOMIC DNA]</scope>
    <source>
        <strain evidence="2 3">120613-1</strain>
    </source>
</reference>
<protein>
    <submittedName>
        <fullName evidence="2">Uncharacterized protein</fullName>
    </submittedName>
</protein>
<sequence>MKAEGEPLGCGSDEAGAQNGPESAPAGQAGSWVSVMGPLWKRQAAGEPQLADSGPGESKRLEIADEGMGPGSRAEGVSPVRTMGGKECKPGENIRQTKKGNKIKRKDRHTKEPKRTPKYTKKEMQYQKNPSESLKYSKKGQPNQWHSPRMLKCSLTPSPGSKENKNANEIPKQKQYRECRGVSKNMELLLEY</sequence>
<feature type="compositionally biased region" description="Basic and acidic residues" evidence="1">
    <location>
        <begin position="109"/>
        <end position="125"/>
    </location>
</feature>
<keyword evidence="3" id="KW-1185">Reference proteome</keyword>
<gene>
    <name evidence="2" type="ORF">L873DRAFT_1785965</name>
</gene>
<name>A0A3N4K8F9_9PEZI</name>
<feature type="compositionally biased region" description="Polar residues" evidence="1">
    <location>
        <begin position="126"/>
        <end position="146"/>
    </location>
</feature>
<accession>A0A3N4K8F9</accession>
<evidence type="ECO:0000313" key="3">
    <source>
        <dbReference type="Proteomes" id="UP000276215"/>
    </source>
</evidence>
<feature type="compositionally biased region" description="Basic residues" evidence="1">
    <location>
        <begin position="96"/>
        <end position="108"/>
    </location>
</feature>
<dbReference type="Proteomes" id="UP000276215">
    <property type="component" value="Unassembled WGS sequence"/>
</dbReference>
<evidence type="ECO:0000256" key="1">
    <source>
        <dbReference type="SAM" id="MobiDB-lite"/>
    </source>
</evidence>
<feature type="compositionally biased region" description="Basic and acidic residues" evidence="1">
    <location>
        <begin position="162"/>
        <end position="175"/>
    </location>
</feature>
<proteinExistence type="predicted"/>
<feature type="region of interest" description="Disordered" evidence="1">
    <location>
        <begin position="1"/>
        <end position="175"/>
    </location>
</feature>
<evidence type="ECO:0000313" key="2">
    <source>
        <dbReference type="EMBL" id="RPB04741.1"/>
    </source>
</evidence>
<dbReference type="AlphaFoldDB" id="A0A3N4K8F9"/>
<organism evidence="2 3">
    <name type="scientific">Choiromyces venosus 120613-1</name>
    <dbReference type="NCBI Taxonomy" id="1336337"/>
    <lineage>
        <taxon>Eukaryota</taxon>
        <taxon>Fungi</taxon>
        <taxon>Dikarya</taxon>
        <taxon>Ascomycota</taxon>
        <taxon>Pezizomycotina</taxon>
        <taxon>Pezizomycetes</taxon>
        <taxon>Pezizales</taxon>
        <taxon>Tuberaceae</taxon>
        <taxon>Choiromyces</taxon>
    </lineage>
</organism>
<dbReference type="EMBL" id="ML120356">
    <property type="protein sequence ID" value="RPB04741.1"/>
    <property type="molecule type" value="Genomic_DNA"/>
</dbReference>